<proteinExistence type="predicted"/>
<keyword evidence="1" id="KW-0472">Membrane</keyword>
<feature type="transmembrane region" description="Helical" evidence="1">
    <location>
        <begin position="15"/>
        <end position="33"/>
    </location>
</feature>
<dbReference type="Proteomes" id="UP000027997">
    <property type="component" value="Unassembled WGS sequence"/>
</dbReference>
<dbReference type="eggNOG" id="ENOG502ZWWK">
    <property type="taxonomic scope" value="Bacteria"/>
</dbReference>
<name>A0A081KFC2_9GAMM</name>
<dbReference type="RefSeq" id="WP_020581534.1">
    <property type="nucleotide sequence ID" value="NZ_JOJP01000001.1"/>
</dbReference>
<dbReference type="EMBL" id="JOJP01000001">
    <property type="protein sequence ID" value="KEI72848.1"/>
    <property type="molecule type" value="Genomic_DNA"/>
</dbReference>
<keyword evidence="1" id="KW-1133">Transmembrane helix</keyword>
<reference evidence="3 4" key="1">
    <citation type="submission" date="2014-06" db="EMBL/GenBank/DDBJ databases">
        <title>Whole Genome Sequences of Three Symbiotic Endozoicomonas Bacteria.</title>
        <authorList>
            <person name="Neave M.J."/>
            <person name="Apprill A."/>
            <person name="Voolstra C.R."/>
        </authorList>
    </citation>
    <scope>NUCLEOTIDE SEQUENCE [LARGE SCALE GENOMIC DNA]</scope>
    <source>
        <strain evidence="3 4">DSM 22380</strain>
    </source>
</reference>
<protein>
    <recommendedName>
        <fullName evidence="2">Type 4 fimbrial biogenesis protein PilX N-terminal domain-containing protein</fullName>
    </recommendedName>
</protein>
<evidence type="ECO:0000313" key="4">
    <source>
        <dbReference type="Proteomes" id="UP000027997"/>
    </source>
</evidence>
<evidence type="ECO:0000313" key="3">
    <source>
        <dbReference type="EMBL" id="KEI72848.1"/>
    </source>
</evidence>
<keyword evidence="4" id="KW-1185">Reference proteome</keyword>
<evidence type="ECO:0000259" key="2">
    <source>
        <dbReference type="Pfam" id="PF14341"/>
    </source>
</evidence>
<accession>A0A081KFC2</accession>
<keyword evidence="1" id="KW-0812">Transmembrane</keyword>
<dbReference type="InterPro" id="IPR025746">
    <property type="entry name" value="PilX_N_dom"/>
</dbReference>
<sequence length="159" mass="17413">MSIRGSQQTGKQQGAILFISLIILLLITMVAIGSTRLSTMGQRVSMTYQLQNTTFQAADSALRSTQRLLEESAFALEQAANGNFQPDPYEYTNGTTNLTVRAVTETTLREKISDSGSSLGVGKGLPQTFIYETTSTAQIDGYEIVTELEQGYQIRTLDQ</sequence>
<dbReference type="AlphaFoldDB" id="A0A081KFC2"/>
<dbReference type="Pfam" id="PF14341">
    <property type="entry name" value="PilX_N"/>
    <property type="match status" value="1"/>
</dbReference>
<organism evidence="3 4">
    <name type="scientific">Endozoicomonas elysicola</name>
    <dbReference type="NCBI Taxonomy" id="305900"/>
    <lineage>
        <taxon>Bacteria</taxon>
        <taxon>Pseudomonadati</taxon>
        <taxon>Pseudomonadota</taxon>
        <taxon>Gammaproteobacteria</taxon>
        <taxon>Oceanospirillales</taxon>
        <taxon>Endozoicomonadaceae</taxon>
        <taxon>Endozoicomonas</taxon>
    </lineage>
</organism>
<evidence type="ECO:0000256" key="1">
    <source>
        <dbReference type="SAM" id="Phobius"/>
    </source>
</evidence>
<dbReference type="STRING" id="305900.GV64_20885"/>
<feature type="domain" description="Type 4 fimbrial biogenesis protein PilX N-terminal" evidence="2">
    <location>
        <begin position="13"/>
        <end position="63"/>
    </location>
</feature>
<gene>
    <name evidence="3" type="ORF">GV64_20885</name>
</gene>
<comment type="caution">
    <text evidence="3">The sequence shown here is derived from an EMBL/GenBank/DDBJ whole genome shotgun (WGS) entry which is preliminary data.</text>
</comment>